<name>A0A6F9EWX8_9CAUD</name>
<proteinExistence type="predicted"/>
<organism evidence="1 2">
    <name type="scientific">Bacteriophage APSE-2</name>
    <dbReference type="NCBI Taxonomy" id="340054"/>
    <lineage>
        <taxon>Viruses</taxon>
        <taxon>Duplodnaviria</taxon>
        <taxon>Heunggongvirae</taxon>
        <taxon>Uroviricota</taxon>
        <taxon>Caudoviricetes</taxon>
        <taxon>Sendosyvirus</taxon>
        <taxon>Sendosyvirus APSE2</taxon>
    </lineage>
</organism>
<sequence>MSIFKRGKIWYGSYTTPCGKRIKESLGTEDKKQAQELHDKRKAELWRIAKLDDFPNVTFDEACLRWIEEKANKKSLDDDKGRLGFWLLYFSGT</sequence>
<dbReference type="Proteomes" id="UP000502150">
    <property type="component" value="Chromosome"/>
</dbReference>
<evidence type="ECO:0000313" key="2">
    <source>
        <dbReference type="Proteomes" id="UP000502150"/>
    </source>
</evidence>
<protein>
    <submittedName>
        <fullName evidence="1">Integrase, partial</fullName>
    </submittedName>
</protein>
<gene>
    <name evidence="1" type="ORF">APERGRSR3692_01B</name>
</gene>
<evidence type="ECO:0000313" key="1">
    <source>
        <dbReference type="EMBL" id="CAB3775455.1"/>
    </source>
</evidence>
<dbReference type="EMBL" id="LR794152">
    <property type="protein sequence ID" value="CAB3775455.1"/>
    <property type="molecule type" value="Genomic_DNA"/>
</dbReference>
<accession>A0A6F9EWX8</accession>
<reference evidence="1 2" key="1">
    <citation type="submission" date="2020-04" db="EMBL/GenBank/DDBJ databases">
        <authorList>
            <person name="Manzano-Marin A."/>
            <person name="Manzano-Marin A."/>
        </authorList>
    </citation>
    <scope>NUCLEOTIDE SEQUENCE [LARGE SCALE GENOMIC DNA]</scope>
    <source>
        <strain evidence="1 2">HaErgrossulariae-3692</strain>
    </source>
</reference>